<name>Q8TJL1_METAC</name>
<reference evidence="1 2" key="1">
    <citation type="journal article" date="2002" name="Genome Res.">
        <title>The genome of Methanosarcina acetivorans reveals extensive metabolic and physiological diversity.</title>
        <authorList>
            <person name="Galagan J.E."/>
            <person name="Nusbaum C."/>
            <person name="Roy A."/>
            <person name="Endrizzi M.G."/>
            <person name="Macdonald P."/>
            <person name="FitzHugh W."/>
            <person name="Calvo S."/>
            <person name="Engels R."/>
            <person name="Smirnov S."/>
            <person name="Atnoor D."/>
            <person name="Brown A."/>
            <person name="Allen N."/>
            <person name="Naylor J."/>
            <person name="Stange-Thomann N."/>
            <person name="DeArellano K."/>
            <person name="Johnson R."/>
            <person name="Linton L."/>
            <person name="McEwan P."/>
            <person name="McKernan K."/>
            <person name="Talamas J."/>
            <person name="Tirrell A."/>
            <person name="Ye W."/>
            <person name="Zimmer A."/>
            <person name="Barber R.D."/>
            <person name="Cann I."/>
            <person name="Graham D.E."/>
            <person name="Grahame D.A."/>
            <person name="Guss A."/>
            <person name="Hedderich R."/>
            <person name="Ingram-Smith C."/>
            <person name="Kuettner C.H."/>
            <person name="Krzycki J.A."/>
            <person name="Leigh J.A."/>
            <person name="Li W."/>
            <person name="Liu J."/>
            <person name="Mukhopadhyay B."/>
            <person name="Reeve J.N."/>
            <person name="Smith K."/>
            <person name="Springer T.A."/>
            <person name="Umayam L.A."/>
            <person name="White O."/>
            <person name="White R.H."/>
            <person name="de Macario E.C."/>
            <person name="Ferry J.G."/>
            <person name="Jarrell K.F."/>
            <person name="Jing H."/>
            <person name="Macario A.J.L."/>
            <person name="Paulsen I."/>
            <person name="Pritchett M."/>
            <person name="Sowers K.R."/>
            <person name="Swanson R.V."/>
            <person name="Zinder S.H."/>
            <person name="Lander E."/>
            <person name="Metcalf W.W."/>
            <person name="Birren B."/>
        </authorList>
    </citation>
    <scope>NUCLEOTIDE SEQUENCE [LARGE SCALE GENOMIC DNA]</scope>
    <source>
        <strain evidence="2">ATCC 35395 / DSM 2834 / JCM 12185 / C2A</strain>
    </source>
</reference>
<accession>Q8TJL1</accession>
<protein>
    <recommendedName>
        <fullName evidence="3">Transposase IS4-like domain-containing protein</fullName>
    </recommendedName>
</protein>
<evidence type="ECO:0000313" key="2">
    <source>
        <dbReference type="Proteomes" id="UP000002487"/>
    </source>
</evidence>
<dbReference type="HOGENOM" id="CLU_1840546_0_0_2"/>
<dbReference type="Proteomes" id="UP000002487">
    <property type="component" value="Chromosome"/>
</dbReference>
<sequence>MTNINQCMKSATEKPFFVIADAGSDSNLSNETVIEKGVIPIIAARANSVGNILKTEKGSHFRAQYIPRIYHRLLGKLYNLRTPVERKNSNDVIGFNRSKTPTRGSEWAKIYVSISNIVSLLTALTAFKVGRHDLIRAPGAFRRLNI</sequence>
<organism evidence="1 2">
    <name type="scientific">Methanosarcina acetivorans (strain ATCC 35395 / DSM 2834 / JCM 12185 / C2A)</name>
    <dbReference type="NCBI Taxonomy" id="188937"/>
    <lineage>
        <taxon>Archaea</taxon>
        <taxon>Methanobacteriati</taxon>
        <taxon>Methanobacteriota</taxon>
        <taxon>Stenosarchaea group</taxon>
        <taxon>Methanomicrobia</taxon>
        <taxon>Methanosarcinales</taxon>
        <taxon>Methanosarcinaceae</taxon>
        <taxon>Methanosarcina</taxon>
    </lineage>
</organism>
<evidence type="ECO:0000313" key="1">
    <source>
        <dbReference type="EMBL" id="AAM07124.1"/>
    </source>
</evidence>
<gene>
    <name evidence="1" type="ordered locus">MA_3773</name>
</gene>
<evidence type="ECO:0008006" key="3">
    <source>
        <dbReference type="Google" id="ProtNLM"/>
    </source>
</evidence>
<dbReference type="InParanoid" id="Q8TJL1"/>
<dbReference type="EnsemblBacteria" id="AAM07124">
    <property type="protein sequence ID" value="AAM07124"/>
    <property type="gene ID" value="MA_3773"/>
</dbReference>
<dbReference type="KEGG" id="mac:MA_3773"/>
<keyword evidence="2" id="KW-1185">Reference proteome</keyword>
<dbReference type="PhylomeDB" id="Q8TJL1"/>
<dbReference type="EMBL" id="AE010299">
    <property type="protein sequence ID" value="AAM07124.1"/>
    <property type="molecule type" value="Genomic_DNA"/>
</dbReference>
<proteinExistence type="predicted"/>
<dbReference type="AlphaFoldDB" id="Q8TJL1"/>